<protein>
    <recommendedName>
        <fullName evidence="3">Alcohol dehydrogenase-like C-terminal domain-containing protein</fullName>
    </recommendedName>
</protein>
<name>X0V189_9ZZZZ</name>
<dbReference type="GO" id="GO:0016491">
    <property type="term" value="F:oxidoreductase activity"/>
    <property type="evidence" value="ECO:0007669"/>
    <property type="project" value="UniProtKB-KW"/>
</dbReference>
<evidence type="ECO:0000256" key="1">
    <source>
        <dbReference type="ARBA" id="ARBA00023002"/>
    </source>
</evidence>
<feature type="non-terminal residue" evidence="2">
    <location>
        <position position="1"/>
    </location>
</feature>
<sequence length="98" mass="11123">QDAFASLRKSSRICLIGLQAEDVTLNLVRDITYKEATVYGITGREMFDNWYTAEKLINSGRINIRPVLTHEFTLDEVEKAILTAKEGKCGKPYIRVSK</sequence>
<evidence type="ECO:0008006" key="3">
    <source>
        <dbReference type="Google" id="ProtNLM"/>
    </source>
</evidence>
<dbReference type="EMBL" id="BARS01025532">
    <property type="protein sequence ID" value="GAG05202.1"/>
    <property type="molecule type" value="Genomic_DNA"/>
</dbReference>
<dbReference type="PANTHER" id="PTHR43401">
    <property type="entry name" value="L-THREONINE 3-DEHYDROGENASE"/>
    <property type="match status" value="1"/>
</dbReference>
<dbReference type="AlphaFoldDB" id="X0V189"/>
<comment type="caution">
    <text evidence="2">The sequence shown here is derived from an EMBL/GenBank/DDBJ whole genome shotgun (WGS) entry which is preliminary data.</text>
</comment>
<evidence type="ECO:0000313" key="2">
    <source>
        <dbReference type="EMBL" id="GAG05202.1"/>
    </source>
</evidence>
<dbReference type="PANTHER" id="PTHR43401:SF2">
    <property type="entry name" value="L-THREONINE 3-DEHYDROGENASE"/>
    <property type="match status" value="1"/>
</dbReference>
<organism evidence="2">
    <name type="scientific">marine sediment metagenome</name>
    <dbReference type="NCBI Taxonomy" id="412755"/>
    <lineage>
        <taxon>unclassified sequences</taxon>
        <taxon>metagenomes</taxon>
        <taxon>ecological metagenomes</taxon>
    </lineage>
</organism>
<accession>X0V189</accession>
<keyword evidence="1" id="KW-0560">Oxidoreductase</keyword>
<reference evidence="2" key="1">
    <citation type="journal article" date="2014" name="Front. Microbiol.">
        <title>High frequency of phylogenetically diverse reductive dehalogenase-homologous genes in deep subseafloor sedimentary metagenomes.</title>
        <authorList>
            <person name="Kawai M."/>
            <person name="Futagami T."/>
            <person name="Toyoda A."/>
            <person name="Takaki Y."/>
            <person name="Nishi S."/>
            <person name="Hori S."/>
            <person name="Arai W."/>
            <person name="Tsubouchi T."/>
            <person name="Morono Y."/>
            <person name="Uchiyama I."/>
            <person name="Ito T."/>
            <person name="Fujiyama A."/>
            <person name="Inagaki F."/>
            <person name="Takami H."/>
        </authorList>
    </citation>
    <scope>NUCLEOTIDE SEQUENCE</scope>
    <source>
        <strain evidence="2">Expedition CK06-06</strain>
    </source>
</reference>
<dbReference type="InterPro" id="IPR050129">
    <property type="entry name" value="Zn_alcohol_dh"/>
</dbReference>
<proteinExistence type="predicted"/>
<dbReference type="Gene3D" id="3.40.50.720">
    <property type="entry name" value="NAD(P)-binding Rossmann-like Domain"/>
    <property type="match status" value="1"/>
</dbReference>
<gene>
    <name evidence="2" type="ORF">S01H1_40329</name>
</gene>
<dbReference type="Gene3D" id="3.90.180.10">
    <property type="entry name" value="Medium-chain alcohol dehydrogenases, catalytic domain"/>
    <property type="match status" value="1"/>
</dbReference>